<dbReference type="GO" id="GO:0016020">
    <property type="term" value="C:membrane"/>
    <property type="evidence" value="ECO:0007669"/>
    <property type="project" value="UniProtKB-SubCell"/>
</dbReference>
<evidence type="ECO:0000256" key="2">
    <source>
        <dbReference type="ARBA" id="ARBA00007362"/>
    </source>
</evidence>
<dbReference type="KEGG" id="tcu:Tcur_4232"/>
<organism evidence="9 10">
    <name type="scientific">Thermomonospora curvata (strain ATCC 19995 / DSM 43183 / JCM 3096 / KCTC 9072 / NBRC 15933 / NCIMB 10081 / Henssen B9)</name>
    <dbReference type="NCBI Taxonomy" id="471852"/>
    <lineage>
        <taxon>Bacteria</taxon>
        <taxon>Bacillati</taxon>
        <taxon>Actinomycetota</taxon>
        <taxon>Actinomycetes</taxon>
        <taxon>Streptosporangiales</taxon>
        <taxon>Thermomonosporaceae</taxon>
        <taxon>Thermomonospora</taxon>
    </lineage>
</organism>
<evidence type="ECO:0000256" key="4">
    <source>
        <dbReference type="ARBA" id="ARBA00022989"/>
    </source>
</evidence>
<protein>
    <recommendedName>
        <fullName evidence="8">EamA domain-containing protein</fullName>
    </recommendedName>
</protein>
<feature type="transmembrane region" description="Helical" evidence="7">
    <location>
        <begin position="70"/>
        <end position="92"/>
    </location>
</feature>
<evidence type="ECO:0000313" key="10">
    <source>
        <dbReference type="Proteomes" id="UP000001918"/>
    </source>
</evidence>
<dbReference type="InterPro" id="IPR037185">
    <property type="entry name" value="EmrE-like"/>
</dbReference>
<feature type="compositionally biased region" description="Basic and acidic residues" evidence="6">
    <location>
        <begin position="313"/>
        <end position="333"/>
    </location>
</feature>
<comment type="subcellular location">
    <subcellularLocation>
        <location evidence="1">Membrane</location>
        <topology evidence="1">Multi-pass membrane protein</topology>
    </subcellularLocation>
</comment>
<evidence type="ECO:0000259" key="8">
    <source>
        <dbReference type="Pfam" id="PF00892"/>
    </source>
</evidence>
<feature type="transmembrane region" description="Helical" evidence="7">
    <location>
        <begin position="153"/>
        <end position="175"/>
    </location>
</feature>
<keyword evidence="10" id="KW-1185">Reference proteome</keyword>
<keyword evidence="4 7" id="KW-1133">Transmembrane helix</keyword>
<feature type="transmembrane region" description="Helical" evidence="7">
    <location>
        <begin position="270"/>
        <end position="288"/>
    </location>
</feature>
<evidence type="ECO:0000256" key="1">
    <source>
        <dbReference type="ARBA" id="ARBA00004141"/>
    </source>
</evidence>
<dbReference type="Proteomes" id="UP000001918">
    <property type="component" value="Chromosome"/>
</dbReference>
<accession>D1A2A6</accession>
<name>D1A2A6_THECD</name>
<gene>
    <name evidence="9" type="ordered locus">Tcur_4232</name>
</gene>
<feature type="transmembrane region" description="Helical" evidence="7">
    <location>
        <begin position="247"/>
        <end position="264"/>
    </location>
</feature>
<comment type="similarity">
    <text evidence="2">Belongs to the EamA transporter family.</text>
</comment>
<keyword evidence="3 7" id="KW-0812">Transmembrane</keyword>
<dbReference type="EMBL" id="CP001738">
    <property type="protein sequence ID" value="ACY99759.1"/>
    <property type="molecule type" value="Genomic_DNA"/>
</dbReference>
<dbReference type="Pfam" id="PF00892">
    <property type="entry name" value="EamA"/>
    <property type="match status" value="2"/>
</dbReference>
<proteinExistence type="inferred from homology"/>
<dbReference type="eggNOG" id="COG0697">
    <property type="taxonomic scope" value="Bacteria"/>
</dbReference>
<dbReference type="PANTHER" id="PTHR32322:SF2">
    <property type="entry name" value="EAMA DOMAIN-CONTAINING PROTEIN"/>
    <property type="match status" value="1"/>
</dbReference>
<feature type="region of interest" description="Disordered" evidence="6">
    <location>
        <begin position="296"/>
        <end position="333"/>
    </location>
</feature>
<reference evidence="9 10" key="1">
    <citation type="journal article" date="2011" name="Stand. Genomic Sci.">
        <title>Complete genome sequence of Thermomonospora curvata type strain (B9).</title>
        <authorList>
            <person name="Chertkov O."/>
            <person name="Sikorski J."/>
            <person name="Nolan M."/>
            <person name="Lapidus A."/>
            <person name="Lucas S."/>
            <person name="Del Rio T.G."/>
            <person name="Tice H."/>
            <person name="Cheng J.F."/>
            <person name="Goodwin L."/>
            <person name="Pitluck S."/>
            <person name="Liolios K."/>
            <person name="Ivanova N."/>
            <person name="Mavromatis K."/>
            <person name="Mikhailova N."/>
            <person name="Ovchinnikova G."/>
            <person name="Pati A."/>
            <person name="Chen A."/>
            <person name="Palaniappan K."/>
            <person name="Djao O.D."/>
            <person name="Land M."/>
            <person name="Hauser L."/>
            <person name="Chang Y.J."/>
            <person name="Jeffries C.D."/>
            <person name="Brettin T."/>
            <person name="Han C."/>
            <person name="Detter J.C."/>
            <person name="Rohde M."/>
            <person name="Goker M."/>
            <person name="Woyke T."/>
            <person name="Bristow J."/>
            <person name="Eisen J.A."/>
            <person name="Markowitz V."/>
            <person name="Hugenholtz P."/>
            <person name="Klenk H.P."/>
            <person name="Kyrpides N.C."/>
        </authorList>
    </citation>
    <scope>NUCLEOTIDE SEQUENCE [LARGE SCALE GENOMIC DNA]</scope>
    <source>
        <strain evidence="10">ATCC 19995 / DSM 43183 / JCM 3096 / KCTC 9072 / NBRC 15933 / NCIMB 10081 / Henssen B9</strain>
    </source>
</reference>
<evidence type="ECO:0000313" key="9">
    <source>
        <dbReference type="EMBL" id="ACY99759.1"/>
    </source>
</evidence>
<dbReference type="HOGENOM" id="CLU_033863_9_3_11"/>
<dbReference type="SUPFAM" id="SSF103481">
    <property type="entry name" value="Multidrug resistance efflux transporter EmrE"/>
    <property type="match status" value="2"/>
</dbReference>
<evidence type="ECO:0000256" key="3">
    <source>
        <dbReference type="ARBA" id="ARBA00022692"/>
    </source>
</evidence>
<feature type="transmembrane region" description="Helical" evidence="7">
    <location>
        <begin position="39"/>
        <end position="58"/>
    </location>
</feature>
<evidence type="ECO:0000256" key="7">
    <source>
        <dbReference type="SAM" id="Phobius"/>
    </source>
</evidence>
<dbReference type="OrthoDB" id="6119273at2"/>
<feature type="domain" description="EamA" evidence="8">
    <location>
        <begin position="10"/>
        <end position="143"/>
    </location>
</feature>
<dbReference type="STRING" id="471852.Tcur_4232"/>
<dbReference type="PANTHER" id="PTHR32322">
    <property type="entry name" value="INNER MEMBRANE TRANSPORTER"/>
    <property type="match status" value="1"/>
</dbReference>
<keyword evidence="5 7" id="KW-0472">Membrane</keyword>
<feature type="transmembrane region" description="Helical" evidence="7">
    <location>
        <begin position="129"/>
        <end position="147"/>
    </location>
</feature>
<feature type="transmembrane region" description="Helical" evidence="7">
    <location>
        <begin position="214"/>
        <end position="235"/>
    </location>
</feature>
<dbReference type="InterPro" id="IPR050638">
    <property type="entry name" value="AA-Vitamin_Transporters"/>
</dbReference>
<feature type="transmembrane region" description="Helical" evidence="7">
    <location>
        <begin position="98"/>
        <end position="117"/>
    </location>
</feature>
<evidence type="ECO:0000256" key="5">
    <source>
        <dbReference type="ARBA" id="ARBA00023136"/>
    </source>
</evidence>
<dbReference type="RefSeq" id="WP_012854542.1">
    <property type="nucleotide sequence ID" value="NC_013510.1"/>
</dbReference>
<feature type="domain" description="EamA" evidence="8">
    <location>
        <begin position="153"/>
        <end position="287"/>
    </location>
</feature>
<dbReference type="AlphaFoldDB" id="D1A2A6"/>
<evidence type="ECO:0000256" key="6">
    <source>
        <dbReference type="SAM" id="MobiDB-lite"/>
    </source>
</evidence>
<feature type="transmembrane region" description="Helical" evidence="7">
    <location>
        <begin position="182"/>
        <end position="202"/>
    </location>
</feature>
<dbReference type="InterPro" id="IPR000620">
    <property type="entry name" value="EamA_dom"/>
</dbReference>
<sequence>MPSPRSRSSLGALLCLISAAGFGLSAIFAKETYRTGAGVQTMLTVRFAVAAALLWLLVAWRRPALPTGRALLTCIGLGAIGYACQAMCYFGSLARIDGSLAALLLYTYPPMVTAIAIALRREPVDRRRLTALACSVPGVLLLLGGGVRPGAASGVLLALAAAGTYAIYLTVAAGLPEELDLITVSAVVCTSAAVSMVLITAGTGSWQPPAQASGWAWTTMLAIFSSVVPIVCMLAGMRMVGASTAAILSYAEPAVAVASTALVYGERLSAAQLLGGLIVLLAVLILSVERPGTPPAPRRVLDRIAPGRRSRRPEREEPEHEGRAQRTGDRACV</sequence>